<dbReference type="Proteomes" id="UP000054266">
    <property type="component" value="Unassembled WGS sequence"/>
</dbReference>
<feature type="domain" description="Beta-lactamase-related" evidence="1">
    <location>
        <begin position="15"/>
        <end position="361"/>
    </location>
</feature>
<sequence>MAVQGHADPPFEKLKQALEDKIASGEELGASIVLNIDGKNVVDIWGGCFDEAKTQPWQSDTITNVWSSTKTIGTFALLVAHDRGLLSVDDPVAKYWPEFAANGKEGVLVRHLMSHTSGVSGWEDPITTEEITDVARSTARLATQAPWWEPGTASGYHAVNMGHLMGEVLRRATGKPMKQFVAEEIAGPVGADFQIGALEKDWPRVSPVIPPPPLPFDLAKLDPKSPTVKTFGNPPMDARKALDPAWRQSDMAAVNGHANARSLNRILSAIPNGGAVDGVKLLSPETIDLIFRQQSDGPDLVIGLPLRFGIGYAISGGGTTQSVPWMPAGKLCFWGGWGGSLEIMDLDRKVTFTYVMNKMGEGILGNSRSQEYVQLVWKILQEQETSGKL</sequence>
<dbReference type="PANTHER" id="PTHR43319">
    <property type="entry name" value="BETA-LACTAMASE-RELATED"/>
    <property type="match status" value="1"/>
</dbReference>
<evidence type="ECO:0000313" key="3">
    <source>
        <dbReference type="Proteomes" id="UP000054266"/>
    </source>
</evidence>
<dbReference type="STRING" id="5601.A0A0D2D654"/>
<proteinExistence type="predicted"/>
<organism evidence="2 3">
    <name type="scientific">Phialophora macrospora</name>
    <dbReference type="NCBI Taxonomy" id="1851006"/>
    <lineage>
        <taxon>Eukaryota</taxon>
        <taxon>Fungi</taxon>
        <taxon>Dikarya</taxon>
        <taxon>Ascomycota</taxon>
        <taxon>Pezizomycotina</taxon>
        <taxon>Eurotiomycetes</taxon>
        <taxon>Chaetothyriomycetidae</taxon>
        <taxon>Chaetothyriales</taxon>
        <taxon>Herpotrichiellaceae</taxon>
        <taxon>Phialophora</taxon>
    </lineage>
</organism>
<keyword evidence="3" id="KW-1185">Reference proteome</keyword>
<protein>
    <recommendedName>
        <fullName evidence="1">Beta-lactamase-related domain-containing protein</fullName>
    </recommendedName>
</protein>
<dbReference type="SUPFAM" id="SSF56601">
    <property type="entry name" value="beta-lactamase/transpeptidase-like"/>
    <property type="match status" value="1"/>
</dbReference>
<evidence type="ECO:0000313" key="2">
    <source>
        <dbReference type="EMBL" id="KIW73006.1"/>
    </source>
</evidence>
<dbReference type="InterPro" id="IPR012338">
    <property type="entry name" value="Beta-lactam/transpept-like"/>
</dbReference>
<gene>
    <name evidence="2" type="ORF">PV04_01161</name>
</gene>
<name>A0A0D2D654_9EURO</name>
<dbReference type="EMBL" id="KN846956">
    <property type="protein sequence ID" value="KIW73006.1"/>
    <property type="molecule type" value="Genomic_DNA"/>
</dbReference>
<dbReference type="InterPro" id="IPR001466">
    <property type="entry name" value="Beta-lactam-related"/>
</dbReference>
<dbReference type="HOGENOM" id="CLU_035614_3_0_1"/>
<accession>A0A0D2D654</accession>
<reference evidence="2 3" key="1">
    <citation type="submission" date="2015-01" db="EMBL/GenBank/DDBJ databases">
        <title>The Genome Sequence of Capronia semiimmersa CBS27337.</title>
        <authorList>
            <consortium name="The Broad Institute Genomics Platform"/>
            <person name="Cuomo C."/>
            <person name="de Hoog S."/>
            <person name="Gorbushina A."/>
            <person name="Stielow B."/>
            <person name="Teixiera M."/>
            <person name="Abouelleil A."/>
            <person name="Chapman S.B."/>
            <person name="Priest M."/>
            <person name="Young S.K."/>
            <person name="Wortman J."/>
            <person name="Nusbaum C."/>
            <person name="Birren B."/>
        </authorList>
    </citation>
    <scope>NUCLEOTIDE SEQUENCE [LARGE SCALE GENOMIC DNA]</scope>
    <source>
        <strain evidence="2 3">CBS 27337</strain>
    </source>
</reference>
<evidence type="ECO:0000259" key="1">
    <source>
        <dbReference type="Pfam" id="PF00144"/>
    </source>
</evidence>
<dbReference type="InterPro" id="IPR052907">
    <property type="entry name" value="Beta-lactamase/esterase"/>
</dbReference>
<dbReference type="AlphaFoldDB" id="A0A0D2D654"/>
<dbReference type="PANTHER" id="PTHR43319:SF3">
    <property type="entry name" value="BETA-LACTAMASE-RELATED DOMAIN-CONTAINING PROTEIN"/>
    <property type="match status" value="1"/>
</dbReference>
<dbReference type="Pfam" id="PF00144">
    <property type="entry name" value="Beta-lactamase"/>
    <property type="match status" value="1"/>
</dbReference>
<dbReference type="Gene3D" id="3.40.710.10">
    <property type="entry name" value="DD-peptidase/beta-lactamase superfamily"/>
    <property type="match status" value="1"/>
</dbReference>